<dbReference type="InterPro" id="IPR005269">
    <property type="entry name" value="LOG"/>
</dbReference>
<dbReference type="Gene3D" id="3.40.50.450">
    <property type="match status" value="1"/>
</dbReference>
<keyword evidence="2" id="KW-0378">Hydrolase</keyword>
<comment type="caution">
    <text evidence="3">The sequence shown here is derived from an EMBL/GenBank/DDBJ whole genome shotgun (WGS) entry which is preliminary data.</text>
</comment>
<evidence type="ECO:0000256" key="1">
    <source>
        <dbReference type="ARBA" id="ARBA00006763"/>
    </source>
</evidence>
<dbReference type="Proteomes" id="UP000231019">
    <property type="component" value="Unassembled WGS sequence"/>
</dbReference>
<dbReference type="EMBL" id="PFFQ01000038">
    <property type="protein sequence ID" value="PIW16376.1"/>
    <property type="molecule type" value="Genomic_DNA"/>
</dbReference>
<dbReference type="AlphaFoldDB" id="A0A2M7G3G6"/>
<dbReference type="PANTHER" id="PTHR31223:SF70">
    <property type="entry name" value="LOG FAMILY PROTEIN YJL055W"/>
    <property type="match status" value="1"/>
</dbReference>
<protein>
    <recommendedName>
        <fullName evidence="2">Cytokinin riboside 5'-monophosphate phosphoribohydrolase</fullName>
        <ecNumber evidence="2">3.2.2.n1</ecNumber>
    </recommendedName>
</protein>
<reference evidence="3 4" key="1">
    <citation type="submission" date="2017-09" db="EMBL/GenBank/DDBJ databases">
        <title>Depth-based differentiation of microbial function through sediment-hosted aquifers and enrichment of novel symbionts in the deep terrestrial subsurface.</title>
        <authorList>
            <person name="Probst A.J."/>
            <person name="Ladd B."/>
            <person name="Jarett J.K."/>
            <person name="Geller-Mcgrath D.E."/>
            <person name="Sieber C.M."/>
            <person name="Emerson J.B."/>
            <person name="Anantharaman K."/>
            <person name="Thomas B.C."/>
            <person name="Malmstrom R."/>
            <person name="Stieglmeier M."/>
            <person name="Klingl A."/>
            <person name="Woyke T."/>
            <person name="Ryan C.M."/>
            <person name="Banfield J.F."/>
        </authorList>
    </citation>
    <scope>NUCLEOTIDE SEQUENCE [LARGE SCALE GENOMIC DNA]</scope>
    <source>
        <strain evidence="3">CG17_big_fil_post_rev_8_21_14_2_50_48_46</strain>
    </source>
</reference>
<dbReference type="InterPro" id="IPR031100">
    <property type="entry name" value="LOG_fam"/>
</dbReference>
<dbReference type="EC" id="3.2.2.n1" evidence="2"/>
<dbReference type="GO" id="GO:0005829">
    <property type="term" value="C:cytosol"/>
    <property type="evidence" value="ECO:0007669"/>
    <property type="project" value="TreeGrafter"/>
</dbReference>
<dbReference type="GO" id="GO:0016799">
    <property type="term" value="F:hydrolase activity, hydrolyzing N-glycosyl compounds"/>
    <property type="evidence" value="ECO:0007669"/>
    <property type="project" value="TreeGrafter"/>
</dbReference>
<sequence length="176" mass="19099">MKSLCIFCGSQSGKNPLFAEHAQILGRGLAQAEIRLIFGGGKIGLMGEVAEACLNAGGEVIGVMPRLLIARERAHRSLTQLIQVETMSERKETMAQLSDAFLALPGGLGTLDELFEMLTWNQIGLHTKPSFILNSADYYQDLLSFLSKGEETGLVYPLGTDLTVFQTPESLLAAMH</sequence>
<proteinExistence type="inferred from homology"/>
<dbReference type="SUPFAM" id="SSF102405">
    <property type="entry name" value="MCP/YpsA-like"/>
    <property type="match status" value="1"/>
</dbReference>
<name>A0A2M7G3G6_9BACT</name>
<accession>A0A2M7G3G6</accession>
<evidence type="ECO:0000256" key="2">
    <source>
        <dbReference type="RuleBase" id="RU363015"/>
    </source>
</evidence>
<dbReference type="GO" id="GO:0009691">
    <property type="term" value="P:cytokinin biosynthetic process"/>
    <property type="evidence" value="ECO:0007669"/>
    <property type="project" value="UniProtKB-UniRule"/>
</dbReference>
<evidence type="ECO:0000313" key="3">
    <source>
        <dbReference type="EMBL" id="PIW16376.1"/>
    </source>
</evidence>
<evidence type="ECO:0000313" key="4">
    <source>
        <dbReference type="Proteomes" id="UP000231019"/>
    </source>
</evidence>
<gene>
    <name evidence="3" type="ORF">COW36_13380</name>
</gene>
<organism evidence="3 4">
    <name type="scientific">bacterium (Candidatus Blackallbacteria) CG17_big_fil_post_rev_8_21_14_2_50_48_46</name>
    <dbReference type="NCBI Taxonomy" id="2014261"/>
    <lineage>
        <taxon>Bacteria</taxon>
        <taxon>Candidatus Blackallbacteria</taxon>
    </lineage>
</organism>
<dbReference type="NCBIfam" id="TIGR00730">
    <property type="entry name" value="Rossman fold protein, TIGR00730 family"/>
    <property type="match status" value="1"/>
</dbReference>
<comment type="similarity">
    <text evidence="1 2">Belongs to the LOG family.</text>
</comment>
<dbReference type="Pfam" id="PF03641">
    <property type="entry name" value="Lysine_decarbox"/>
    <property type="match status" value="1"/>
</dbReference>
<dbReference type="PANTHER" id="PTHR31223">
    <property type="entry name" value="LOG FAMILY PROTEIN YJL055W"/>
    <property type="match status" value="1"/>
</dbReference>
<keyword evidence="2" id="KW-0203">Cytokinin biosynthesis</keyword>